<sequence>MNEYLIYTFGGFCQAPNGDSIDNCQVLGRAKGEDEVEAIENLLLENPWIIGSGYERKDFMIVQILNTNPECVLYKVFPHIEHQLLSMCDTKEESLSEIKRYIENFPHEPDFNIVQYGNLLVYYNQLREFYHSCGCKSMEDKSDDEVWETYKKHVGYVANKLLN</sequence>
<gene>
    <name evidence="1" type="ORF">F2Y61_23390</name>
</gene>
<dbReference type="RefSeq" id="WP_149941398.1">
    <property type="nucleotide sequence ID" value="NZ_VVZB01000060.1"/>
</dbReference>
<evidence type="ECO:0000313" key="2">
    <source>
        <dbReference type="Proteomes" id="UP000347681"/>
    </source>
</evidence>
<dbReference type="EMBL" id="VVZB01000060">
    <property type="protein sequence ID" value="KAA5378507.1"/>
    <property type="molecule type" value="Genomic_DNA"/>
</dbReference>
<name>A0A5M5ZP73_9BACT</name>
<dbReference type="AlphaFoldDB" id="A0A5M5ZP73"/>
<reference evidence="1 2" key="1">
    <citation type="journal article" date="2019" name="Nat. Med.">
        <title>A library of human gut bacterial isolates paired with longitudinal multiomics data enables mechanistic microbiome research.</title>
        <authorList>
            <person name="Poyet M."/>
            <person name="Groussin M."/>
            <person name="Gibbons S.M."/>
            <person name="Avila-Pacheco J."/>
            <person name="Jiang X."/>
            <person name="Kearney S.M."/>
            <person name="Perrotta A.R."/>
            <person name="Berdy B."/>
            <person name="Zhao S."/>
            <person name="Lieberman T.D."/>
            <person name="Swanson P.K."/>
            <person name="Smith M."/>
            <person name="Roesemann S."/>
            <person name="Alexander J.E."/>
            <person name="Rich S.A."/>
            <person name="Livny J."/>
            <person name="Vlamakis H."/>
            <person name="Clish C."/>
            <person name="Bullock K."/>
            <person name="Deik A."/>
            <person name="Scott J."/>
            <person name="Pierce K.A."/>
            <person name="Xavier R.J."/>
            <person name="Alm E.J."/>
        </authorList>
    </citation>
    <scope>NUCLEOTIDE SEQUENCE [LARGE SCALE GENOMIC DNA]</scope>
    <source>
        <strain evidence="1 2">BIOML-A5</strain>
    </source>
</reference>
<evidence type="ECO:0000313" key="1">
    <source>
        <dbReference type="EMBL" id="KAA5378507.1"/>
    </source>
</evidence>
<organism evidence="1 2">
    <name type="scientific">Phocaeicola dorei</name>
    <dbReference type="NCBI Taxonomy" id="357276"/>
    <lineage>
        <taxon>Bacteria</taxon>
        <taxon>Pseudomonadati</taxon>
        <taxon>Bacteroidota</taxon>
        <taxon>Bacteroidia</taxon>
        <taxon>Bacteroidales</taxon>
        <taxon>Bacteroidaceae</taxon>
        <taxon>Phocaeicola</taxon>
    </lineage>
</organism>
<proteinExistence type="predicted"/>
<dbReference type="Proteomes" id="UP000347681">
    <property type="component" value="Unassembled WGS sequence"/>
</dbReference>
<accession>A0A5M5ZP73</accession>
<protein>
    <submittedName>
        <fullName evidence="1">Uncharacterized protein</fullName>
    </submittedName>
</protein>
<comment type="caution">
    <text evidence="1">The sequence shown here is derived from an EMBL/GenBank/DDBJ whole genome shotgun (WGS) entry which is preliminary data.</text>
</comment>